<dbReference type="OrthoDB" id="310870at2759"/>
<feature type="domain" description="TRPM SLOG" evidence="1">
    <location>
        <begin position="184"/>
        <end position="332"/>
    </location>
</feature>
<evidence type="ECO:0000313" key="6">
    <source>
        <dbReference type="Proteomes" id="UP000663829"/>
    </source>
</evidence>
<dbReference type="Proteomes" id="UP000663829">
    <property type="component" value="Unassembled WGS sequence"/>
</dbReference>
<accession>A0A815R0W0</accession>
<comment type="caution">
    <text evidence="3">The sequence shown here is derived from an EMBL/GenBank/DDBJ whole genome shotgun (WGS) entry which is preliminary data.</text>
</comment>
<reference evidence="3" key="1">
    <citation type="submission" date="2021-02" db="EMBL/GenBank/DDBJ databases">
        <authorList>
            <person name="Nowell W R."/>
        </authorList>
    </citation>
    <scope>NUCLEOTIDE SEQUENCE</scope>
</reference>
<dbReference type="Pfam" id="PF18139">
    <property type="entry name" value="LSDAT_euk"/>
    <property type="match status" value="2"/>
</dbReference>
<dbReference type="GO" id="GO:0030001">
    <property type="term" value="P:metal ion transport"/>
    <property type="evidence" value="ECO:0007669"/>
    <property type="project" value="TreeGrafter"/>
</dbReference>
<dbReference type="EMBL" id="CAJNOQ010020475">
    <property type="protein sequence ID" value="CAF1469509.1"/>
    <property type="molecule type" value="Genomic_DNA"/>
</dbReference>
<dbReference type="EMBL" id="CAJOBA010041883">
    <property type="protein sequence ID" value="CAF4122454.1"/>
    <property type="molecule type" value="Genomic_DNA"/>
</dbReference>
<dbReference type="EMBL" id="CAJOBC010085942">
    <property type="protein sequence ID" value="CAF4337693.1"/>
    <property type="molecule type" value="Genomic_DNA"/>
</dbReference>
<feature type="domain" description="TRPM SLOG" evidence="1">
    <location>
        <begin position="45"/>
        <end position="146"/>
    </location>
</feature>
<evidence type="ECO:0000313" key="5">
    <source>
        <dbReference type="EMBL" id="CAF4337693.1"/>
    </source>
</evidence>
<name>A0A815R0W0_9BILA</name>
<evidence type="ECO:0000313" key="3">
    <source>
        <dbReference type="EMBL" id="CAF1469509.1"/>
    </source>
</evidence>
<organism evidence="3 6">
    <name type="scientific">Didymodactylos carnosus</name>
    <dbReference type="NCBI Taxonomy" id="1234261"/>
    <lineage>
        <taxon>Eukaryota</taxon>
        <taxon>Metazoa</taxon>
        <taxon>Spiralia</taxon>
        <taxon>Gnathifera</taxon>
        <taxon>Rotifera</taxon>
        <taxon>Eurotatoria</taxon>
        <taxon>Bdelloidea</taxon>
        <taxon>Philodinida</taxon>
        <taxon>Philodinidae</taxon>
        <taxon>Didymodactylos</taxon>
    </lineage>
</organism>
<dbReference type="InterPro" id="IPR041491">
    <property type="entry name" value="TRPM_SLOG"/>
</dbReference>
<evidence type="ECO:0000313" key="2">
    <source>
        <dbReference type="EMBL" id="CAF1313817.1"/>
    </source>
</evidence>
<protein>
    <recommendedName>
        <fullName evidence="1">TRPM SLOG domain-containing protein</fullName>
    </recommendedName>
</protein>
<dbReference type="Proteomes" id="UP000677228">
    <property type="component" value="Unassembled WGS sequence"/>
</dbReference>
<dbReference type="PANTHER" id="PTHR13800:SF1">
    <property type="entry name" value="TRANSIENT RECEPTOR POTENTIAL CATION CHANNEL TRPM"/>
    <property type="match status" value="1"/>
</dbReference>
<proteinExistence type="predicted"/>
<sequence>MGDAPLRIFERTNHSVIYIRIPFLPPSPANENSNYQQRPALWTGKDVVDFMRKAWDLDPPELIISVTGGARDFKMPTRLRNAFQRGLIAAAETTDAWIITGGTNSGVMKEVGDAIDKYRYKNTKKRSEIPCIAISSWHYTTDVEDLRQIPPDPHSIEAVTSTILDLTIENTVSRVKSYNNRKPDHEIEEGCDIDPNHTHFILLDDGYPPKGKNEGEDWRKFYPKEQANCRADLILNMRAEIEQEAAMMPGEAIKIPIIQVLTEGGASSILTICNALEKNTPVIVIKDSGRAADTIAALHKLLYGVETDRFLKIYEDSEKNQEIQQKFNRTLELMDNQIVNNTNRTVFGNLMKSKKGYFLITIFQFRLGEVENKLDDAILQALFNGIT</sequence>
<dbReference type="EMBL" id="CAJNOK010020288">
    <property type="protein sequence ID" value="CAF1313817.1"/>
    <property type="molecule type" value="Genomic_DNA"/>
</dbReference>
<dbReference type="Proteomes" id="UP000681722">
    <property type="component" value="Unassembled WGS sequence"/>
</dbReference>
<dbReference type="Proteomes" id="UP000682733">
    <property type="component" value="Unassembled WGS sequence"/>
</dbReference>
<gene>
    <name evidence="3" type="ORF">GPM918_LOCUS35409</name>
    <name evidence="2" type="ORF">OVA965_LOCUS29109</name>
    <name evidence="5" type="ORF">SRO942_LOCUS36127</name>
    <name evidence="4" type="ORF">TMI583_LOCUS29877</name>
</gene>
<dbReference type="GO" id="GO:0005261">
    <property type="term" value="F:monoatomic cation channel activity"/>
    <property type="evidence" value="ECO:0007669"/>
    <property type="project" value="TreeGrafter"/>
</dbReference>
<dbReference type="AlphaFoldDB" id="A0A815R0W0"/>
<evidence type="ECO:0000259" key="1">
    <source>
        <dbReference type="Pfam" id="PF18139"/>
    </source>
</evidence>
<keyword evidence="6" id="KW-1185">Reference proteome</keyword>
<dbReference type="GO" id="GO:0005886">
    <property type="term" value="C:plasma membrane"/>
    <property type="evidence" value="ECO:0007669"/>
    <property type="project" value="TreeGrafter"/>
</dbReference>
<dbReference type="PANTHER" id="PTHR13800">
    <property type="entry name" value="TRANSIENT RECEPTOR POTENTIAL CATION CHANNEL, SUBFAMILY M, MEMBER 6"/>
    <property type="match status" value="1"/>
</dbReference>
<dbReference type="InterPro" id="IPR050927">
    <property type="entry name" value="TRPM"/>
</dbReference>
<evidence type="ECO:0000313" key="4">
    <source>
        <dbReference type="EMBL" id="CAF4122454.1"/>
    </source>
</evidence>